<reference evidence="1" key="2">
    <citation type="journal article" date="2015" name="Fish Shellfish Immunol.">
        <title>Early steps in the European eel (Anguilla anguilla)-Vibrio vulnificus interaction in the gills: Role of the RtxA13 toxin.</title>
        <authorList>
            <person name="Callol A."/>
            <person name="Pajuelo D."/>
            <person name="Ebbesson L."/>
            <person name="Teles M."/>
            <person name="MacKenzie S."/>
            <person name="Amaro C."/>
        </authorList>
    </citation>
    <scope>NUCLEOTIDE SEQUENCE</scope>
</reference>
<sequence length="24" mass="2712">MVTCSMPTLCTDCRTTITLHWLAN</sequence>
<accession>A0A0E9PMG7</accession>
<dbReference type="EMBL" id="GBXM01103322">
    <property type="protein sequence ID" value="JAH05255.1"/>
    <property type="molecule type" value="Transcribed_RNA"/>
</dbReference>
<dbReference type="AlphaFoldDB" id="A0A0E9PMG7"/>
<protein>
    <submittedName>
        <fullName evidence="1">Uncharacterized protein</fullName>
    </submittedName>
</protein>
<evidence type="ECO:0000313" key="1">
    <source>
        <dbReference type="EMBL" id="JAH05255.1"/>
    </source>
</evidence>
<organism evidence="1">
    <name type="scientific">Anguilla anguilla</name>
    <name type="common">European freshwater eel</name>
    <name type="synonym">Muraena anguilla</name>
    <dbReference type="NCBI Taxonomy" id="7936"/>
    <lineage>
        <taxon>Eukaryota</taxon>
        <taxon>Metazoa</taxon>
        <taxon>Chordata</taxon>
        <taxon>Craniata</taxon>
        <taxon>Vertebrata</taxon>
        <taxon>Euteleostomi</taxon>
        <taxon>Actinopterygii</taxon>
        <taxon>Neopterygii</taxon>
        <taxon>Teleostei</taxon>
        <taxon>Anguilliformes</taxon>
        <taxon>Anguillidae</taxon>
        <taxon>Anguilla</taxon>
    </lineage>
</organism>
<proteinExistence type="predicted"/>
<name>A0A0E9PMG7_ANGAN</name>
<reference evidence="1" key="1">
    <citation type="submission" date="2014-11" db="EMBL/GenBank/DDBJ databases">
        <authorList>
            <person name="Amaro Gonzalez C."/>
        </authorList>
    </citation>
    <scope>NUCLEOTIDE SEQUENCE</scope>
</reference>